<dbReference type="RefSeq" id="WP_008817960.1">
    <property type="nucleotide sequence ID" value="NZ_AP025565.1"/>
</dbReference>
<protein>
    <submittedName>
        <fullName evidence="2">Helix-turn-helix domain-containing protein</fullName>
    </submittedName>
</protein>
<proteinExistence type="predicted"/>
<dbReference type="Proteomes" id="UP001203972">
    <property type="component" value="Unassembled WGS sequence"/>
</dbReference>
<dbReference type="Pfam" id="PF12728">
    <property type="entry name" value="HTH_17"/>
    <property type="match status" value="1"/>
</dbReference>
<sequence>MNKKSMSVTEMRLLLGIGKTDSYWLVKKGYFETVIIAGKMRVIVDSFEKWYDNQLHYKKVDGTPPGKNWTGITFSVREVAELLCISDSSVYELLKKNVFRTARVGQATRIYKDSFEEWYQSQTYYIKADVHKEVIDL</sequence>
<dbReference type="EMBL" id="JAKTMA010000031">
    <property type="protein sequence ID" value="MCR0234323.1"/>
    <property type="molecule type" value="Genomic_DNA"/>
</dbReference>
<dbReference type="InterPro" id="IPR010093">
    <property type="entry name" value="SinI_DNA-bd"/>
</dbReference>
<dbReference type="InterPro" id="IPR041657">
    <property type="entry name" value="HTH_17"/>
</dbReference>
<dbReference type="AlphaFoldDB" id="A0AAP2XXS7"/>
<evidence type="ECO:0000313" key="2">
    <source>
        <dbReference type="EMBL" id="MCR0234323.1"/>
    </source>
</evidence>
<evidence type="ECO:0000259" key="1">
    <source>
        <dbReference type="Pfam" id="PF12728"/>
    </source>
</evidence>
<reference evidence="2" key="1">
    <citation type="journal article" date="2022" name="Clin. Infect. Dis.">
        <title>Association between Clostridium innocuum and antibiotic-associated diarrhea in adults and children: A cross-sectional study and comparative genomics analysis.</title>
        <authorList>
            <person name="Cherny K.E."/>
            <person name="Muscat E.B."/>
            <person name="Balaji A."/>
            <person name="Mukherjee J."/>
            <person name="Ozer E.A."/>
            <person name="Angarone M.P."/>
            <person name="Hauser A.R."/>
            <person name="Sichel J.S."/>
            <person name="Amponsah E."/>
            <person name="Kociolek L.K."/>
        </authorList>
    </citation>
    <scope>NUCLEOTIDE SEQUENCE</scope>
    <source>
        <strain evidence="2">NU1-AC-029v</strain>
    </source>
</reference>
<evidence type="ECO:0000313" key="3">
    <source>
        <dbReference type="Proteomes" id="UP001203972"/>
    </source>
</evidence>
<comment type="caution">
    <text evidence="2">The sequence shown here is derived from an EMBL/GenBank/DDBJ whole genome shotgun (WGS) entry which is preliminary data.</text>
</comment>
<dbReference type="NCBIfam" id="TIGR01764">
    <property type="entry name" value="excise"/>
    <property type="match status" value="1"/>
</dbReference>
<gene>
    <name evidence="2" type="ORF">MKC95_16255</name>
</gene>
<organism evidence="2 3">
    <name type="scientific">Clostridium innocuum</name>
    <dbReference type="NCBI Taxonomy" id="1522"/>
    <lineage>
        <taxon>Bacteria</taxon>
        <taxon>Bacillati</taxon>
        <taxon>Bacillota</taxon>
        <taxon>Clostridia</taxon>
        <taxon>Eubacteriales</taxon>
        <taxon>Clostridiaceae</taxon>
        <taxon>Clostridium</taxon>
    </lineage>
</organism>
<accession>A0AAP2XXS7</accession>
<feature type="domain" description="Helix-turn-helix" evidence="1">
    <location>
        <begin position="74"/>
        <end position="122"/>
    </location>
</feature>
<dbReference type="GO" id="GO:0003677">
    <property type="term" value="F:DNA binding"/>
    <property type="evidence" value="ECO:0007669"/>
    <property type="project" value="InterPro"/>
</dbReference>
<name>A0AAP2XXS7_CLOIN</name>